<feature type="transmembrane region" description="Helical" evidence="1">
    <location>
        <begin position="91"/>
        <end position="110"/>
    </location>
</feature>
<proteinExistence type="predicted"/>
<comment type="caution">
    <text evidence="2">The sequence shown here is derived from an EMBL/GenBank/DDBJ whole genome shotgun (WGS) entry which is preliminary data.</text>
</comment>
<dbReference type="Proteomes" id="UP000050554">
    <property type="component" value="Unassembled WGS sequence"/>
</dbReference>
<gene>
    <name evidence="2" type="ORF">ALO47_01060</name>
</gene>
<name>A0A0Q0B7A9_PSESI</name>
<accession>A0A0Q0B7A9</accession>
<dbReference type="RefSeq" id="WP_004883730.1">
    <property type="nucleotide sequence ID" value="NZ_LJRF01000203.1"/>
</dbReference>
<reference evidence="2 3" key="1">
    <citation type="submission" date="2015-09" db="EMBL/GenBank/DDBJ databases">
        <title>Genome announcement of multiple Pseudomonas syringae strains.</title>
        <authorList>
            <person name="Thakur S."/>
            <person name="Wang P.W."/>
            <person name="Gong Y."/>
            <person name="Weir B.S."/>
            <person name="Guttman D.S."/>
        </authorList>
    </citation>
    <scope>NUCLEOTIDE SEQUENCE [LARGE SCALE GENOMIC DNA]</scope>
    <source>
        <strain evidence="2 3">ICMP3882</strain>
    </source>
</reference>
<keyword evidence="1" id="KW-1133">Transmembrane helix</keyword>
<keyword evidence="1" id="KW-0472">Membrane</keyword>
<organism evidence="2 3">
    <name type="scientific">Pseudomonas syringae pv. ribicola</name>
    <dbReference type="NCBI Taxonomy" id="55398"/>
    <lineage>
        <taxon>Bacteria</taxon>
        <taxon>Pseudomonadati</taxon>
        <taxon>Pseudomonadota</taxon>
        <taxon>Gammaproteobacteria</taxon>
        <taxon>Pseudomonadales</taxon>
        <taxon>Pseudomonadaceae</taxon>
        <taxon>Pseudomonas</taxon>
    </lineage>
</organism>
<evidence type="ECO:0000313" key="2">
    <source>
        <dbReference type="EMBL" id="KPY42694.1"/>
    </source>
</evidence>
<evidence type="ECO:0000313" key="3">
    <source>
        <dbReference type="Proteomes" id="UP000050554"/>
    </source>
</evidence>
<evidence type="ECO:0000256" key="1">
    <source>
        <dbReference type="SAM" id="Phobius"/>
    </source>
</evidence>
<feature type="transmembrane region" description="Helical" evidence="1">
    <location>
        <begin position="48"/>
        <end position="71"/>
    </location>
</feature>
<dbReference type="PATRIC" id="fig|55398.3.peg.1324"/>
<protein>
    <submittedName>
        <fullName evidence="2">Uncharacterized protein</fullName>
    </submittedName>
</protein>
<sequence>MQDENDVDKRPKIVVRDVPGEFVVDDFMDRYSRYLDAAKAGRRDAGPIAPGFVTTCGFILTICGALMVIFGPSSVRYSYSTGPTFFQYLQMYPGLITVLGFVITSVGRFIDARDNTVLKTPEQFLWAHYELEFPRGSNGPRLFSTVHIDGGTFKALERP</sequence>
<keyword evidence="1" id="KW-0812">Transmembrane</keyword>
<dbReference type="EMBL" id="LJRF01000203">
    <property type="protein sequence ID" value="KPY42694.1"/>
    <property type="molecule type" value="Genomic_DNA"/>
</dbReference>
<dbReference type="AlphaFoldDB" id="A0A0Q0B7A9"/>